<reference evidence="1 2" key="1">
    <citation type="submission" date="2019-05" db="EMBL/GenBank/DDBJ databases">
        <title>Another draft genome of Portunus trituberculatus and its Hox gene families provides insights of decapod evolution.</title>
        <authorList>
            <person name="Jeong J.-H."/>
            <person name="Song I."/>
            <person name="Kim S."/>
            <person name="Choi T."/>
            <person name="Kim D."/>
            <person name="Ryu S."/>
            <person name="Kim W."/>
        </authorList>
    </citation>
    <scope>NUCLEOTIDE SEQUENCE [LARGE SCALE GENOMIC DNA]</scope>
    <source>
        <tissue evidence="1">Muscle</tissue>
    </source>
</reference>
<gene>
    <name evidence="1" type="ORF">E2C01_050365</name>
</gene>
<accession>A0A5B7GIQ8</accession>
<evidence type="ECO:0000313" key="1">
    <source>
        <dbReference type="EMBL" id="MPC56404.1"/>
    </source>
</evidence>
<organism evidence="1 2">
    <name type="scientific">Portunus trituberculatus</name>
    <name type="common">Swimming crab</name>
    <name type="synonym">Neptunus trituberculatus</name>
    <dbReference type="NCBI Taxonomy" id="210409"/>
    <lineage>
        <taxon>Eukaryota</taxon>
        <taxon>Metazoa</taxon>
        <taxon>Ecdysozoa</taxon>
        <taxon>Arthropoda</taxon>
        <taxon>Crustacea</taxon>
        <taxon>Multicrustacea</taxon>
        <taxon>Malacostraca</taxon>
        <taxon>Eumalacostraca</taxon>
        <taxon>Eucarida</taxon>
        <taxon>Decapoda</taxon>
        <taxon>Pleocyemata</taxon>
        <taxon>Brachyura</taxon>
        <taxon>Eubrachyura</taxon>
        <taxon>Portunoidea</taxon>
        <taxon>Portunidae</taxon>
        <taxon>Portuninae</taxon>
        <taxon>Portunus</taxon>
    </lineage>
</organism>
<keyword evidence="2" id="KW-1185">Reference proteome</keyword>
<evidence type="ECO:0000313" key="2">
    <source>
        <dbReference type="Proteomes" id="UP000324222"/>
    </source>
</evidence>
<name>A0A5B7GIQ8_PORTR</name>
<protein>
    <submittedName>
        <fullName evidence="1">Uncharacterized protein</fullName>
    </submittedName>
</protein>
<dbReference type="Proteomes" id="UP000324222">
    <property type="component" value="Unassembled WGS sequence"/>
</dbReference>
<sequence length="126" mass="14277">MDVRETRADDSWEACEGGWQRRDCQTSAAPARFGLLKNVSRFFVLAAFTEPWAVGVPGLRRRRRAARARPTPAAVTRVKREEEVKIIRKEAHMSRTPGAPRTARCHLFLAHLNKLSISSFISSFDL</sequence>
<comment type="caution">
    <text evidence="1">The sequence shown here is derived from an EMBL/GenBank/DDBJ whole genome shotgun (WGS) entry which is preliminary data.</text>
</comment>
<proteinExistence type="predicted"/>
<dbReference type="EMBL" id="VSRR010013914">
    <property type="protein sequence ID" value="MPC56404.1"/>
    <property type="molecule type" value="Genomic_DNA"/>
</dbReference>
<dbReference type="AlphaFoldDB" id="A0A5B7GIQ8"/>